<accession>A0A3B9IMH8</accession>
<dbReference type="InterPro" id="IPR013325">
    <property type="entry name" value="RNA_pol_sigma_r2"/>
</dbReference>
<dbReference type="Gene3D" id="1.10.10.10">
    <property type="entry name" value="Winged helix-like DNA-binding domain superfamily/Winged helix DNA-binding domain"/>
    <property type="match status" value="1"/>
</dbReference>
<dbReference type="GO" id="GO:0003677">
    <property type="term" value="F:DNA binding"/>
    <property type="evidence" value="ECO:0007669"/>
    <property type="project" value="InterPro"/>
</dbReference>
<evidence type="ECO:0000259" key="3">
    <source>
        <dbReference type="Pfam" id="PF08281"/>
    </source>
</evidence>
<evidence type="ECO:0000259" key="2">
    <source>
        <dbReference type="Pfam" id="PF04542"/>
    </source>
</evidence>
<feature type="domain" description="RNA polymerase sigma-70 region 2" evidence="2">
    <location>
        <begin position="37"/>
        <end position="104"/>
    </location>
</feature>
<proteinExistence type="predicted"/>
<dbReference type="Pfam" id="PF08281">
    <property type="entry name" value="Sigma70_r4_2"/>
    <property type="match status" value="1"/>
</dbReference>
<dbReference type="NCBIfam" id="TIGR02937">
    <property type="entry name" value="sigma70-ECF"/>
    <property type="match status" value="1"/>
</dbReference>
<dbReference type="GO" id="GO:0006352">
    <property type="term" value="P:DNA-templated transcription initiation"/>
    <property type="evidence" value="ECO:0007669"/>
    <property type="project" value="InterPro"/>
</dbReference>
<dbReference type="InterPro" id="IPR014284">
    <property type="entry name" value="RNA_pol_sigma-70_dom"/>
</dbReference>
<dbReference type="InterPro" id="IPR052704">
    <property type="entry name" value="ECF_Sigma-70_Domain"/>
</dbReference>
<evidence type="ECO:0008006" key="6">
    <source>
        <dbReference type="Google" id="ProtNLM"/>
    </source>
</evidence>
<dbReference type="PANTHER" id="PTHR30173:SF36">
    <property type="entry name" value="ECF RNA POLYMERASE SIGMA FACTOR SIGJ"/>
    <property type="match status" value="1"/>
</dbReference>
<evidence type="ECO:0000313" key="5">
    <source>
        <dbReference type="Proteomes" id="UP000257706"/>
    </source>
</evidence>
<dbReference type="AlphaFoldDB" id="A0A3B9IMH8"/>
<evidence type="ECO:0000256" key="1">
    <source>
        <dbReference type="ARBA" id="ARBA00011344"/>
    </source>
</evidence>
<dbReference type="InterPro" id="IPR032710">
    <property type="entry name" value="NTF2-like_dom_sf"/>
</dbReference>
<dbReference type="PANTHER" id="PTHR30173">
    <property type="entry name" value="SIGMA 19 FACTOR"/>
    <property type="match status" value="1"/>
</dbReference>
<evidence type="ECO:0000313" key="4">
    <source>
        <dbReference type="EMBL" id="HAE49051.1"/>
    </source>
</evidence>
<dbReference type="SUPFAM" id="SSF54427">
    <property type="entry name" value="NTF2-like"/>
    <property type="match status" value="1"/>
</dbReference>
<dbReference type="InterPro" id="IPR013249">
    <property type="entry name" value="RNA_pol_sigma70_r4_t2"/>
</dbReference>
<dbReference type="Gene3D" id="1.10.1740.10">
    <property type="match status" value="1"/>
</dbReference>
<name>A0A3B9IMH8_9PROT</name>
<organism evidence="4 5">
    <name type="scientific">Tistrella mobilis</name>
    <dbReference type="NCBI Taxonomy" id="171437"/>
    <lineage>
        <taxon>Bacteria</taxon>
        <taxon>Pseudomonadati</taxon>
        <taxon>Pseudomonadota</taxon>
        <taxon>Alphaproteobacteria</taxon>
        <taxon>Geminicoccales</taxon>
        <taxon>Geminicoccaceae</taxon>
        <taxon>Tistrella</taxon>
    </lineage>
</organism>
<dbReference type="EMBL" id="DMAI01000272">
    <property type="protein sequence ID" value="HAE49051.1"/>
    <property type="molecule type" value="Genomic_DNA"/>
</dbReference>
<comment type="caution">
    <text evidence="4">The sequence shown here is derived from an EMBL/GenBank/DDBJ whole genome shotgun (WGS) entry which is preliminary data.</text>
</comment>
<protein>
    <recommendedName>
        <fullName evidence="6">RNA polymerase subunit sigma-24</fullName>
    </recommendedName>
</protein>
<dbReference type="InterPro" id="IPR007627">
    <property type="entry name" value="RNA_pol_sigma70_r2"/>
</dbReference>
<dbReference type="InterPro" id="IPR036388">
    <property type="entry name" value="WH-like_DNA-bd_sf"/>
</dbReference>
<reference evidence="4 5" key="1">
    <citation type="journal article" date="2018" name="Nat. Biotechnol.">
        <title>A standardized bacterial taxonomy based on genome phylogeny substantially revises the tree of life.</title>
        <authorList>
            <person name="Parks D.H."/>
            <person name="Chuvochina M."/>
            <person name="Waite D.W."/>
            <person name="Rinke C."/>
            <person name="Skarshewski A."/>
            <person name="Chaumeil P.A."/>
            <person name="Hugenholtz P."/>
        </authorList>
    </citation>
    <scope>NUCLEOTIDE SEQUENCE [LARGE SCALE GENOMIC DNA]</scope>
    <source>
        <strain evidence="4">UBA8739</strain>
    </source>
</reference>
<dbReference type="InterPro" id="IPR013324">
    <property type="entry name" value="RNA_pol_sigma_r3/r4-like"/>
</dbReference>
<gene>
    <name evidence="4" type="ORF">DCK97_16660</name>
</gene>
<dbReference type="SUPFAM" id="SSF88946">
    <property type="entry name" value="Sigma2 domain of RNA polymerase sigma factors"/>
    <property type="match status" value="1"/>
</dbReference>
<feature type="domain" description="RNA polymerase sigma factor 70 region 4 type 2" evidence="3">
    <location>
        <begin position="138"/>
        <end position="190"/>
    </location>
</feature>
<dbReference type="GO" id="GO:0016987">
    <property type="term" value="F:sigma factor activity"/>
    <property type="evidence" value="ECO:0007669"/>
    <property type="project" value="InterPro"/>
</dbReference>
<dbReference type="SUPFAM" id="SSF88659">
    <property type="entry name" value="Sigma3 and sigma4 domains of RNA polymerase sigma factors"/>
    <property type="match status" value="1"/>
</dbReference>
<sequence>MAGCRAGPGGHSCGAARMSLTTSAMPGTSAARTDAFLAHAPAAWAQAYRLTGSSADADDVIQDAWLRWQRAEAGAEAGRPREPRAFLLSVATRLALDRLRSRRRARTGYPGPWLPEPLVSDIVAPEAGLTETTETLSLALLRLMERVPPSERAALLLVEVAEMEANEAADALGITPVALRQRLSRARRRLAAARAELPAAADPLLDRSPGSGSADPEAARALAEAVLKAVASGDEVMLRRLLAPEIVLESDGGGKAAAALNPIRGIDKVVRFLISITRKHPAQSVRLALVNGAPGFIQDFPDGSMSVSALVPDGQGRVGAILTMRNPDKLGAVRRLLDGRG</sequence>
<comment type="subunit">
    <text evidence="1">Interacts transiently with the RNA polymerase catalytic core formed by RpoA, RpoB, RpoC and RpoZ (2 alpha, 1 beta, 1 beta' and 1 omega subunit) to form the RNA polymerase holoenzyme that can initiate transcription.</text>
</comment>
<dbReference type="Proteomes" id="UP000257706">
    <property type="component" value="Unassembled WGS sequence"/>
</dbReference>
<dbReference type="Pfam" id="PF04542">
    <property type="entry name" value="Sigma70_r2"/>
    <property type="match status" value="1"/>
</dbReference>